<reference evidence="3" key="1">
    <citation type="submission" date="2014-03" db="EMBL/GenBank/DDBJ databases">
        <title>The Genome Sequence of Puccinia striiformis f. sp. tritici PST-78.</title>
        <authorList>
            <consortium name="The Broad Institute Genome Sequencing Platform"/>
            <person name="Cuomo C."/>
            <person name="Hulbert S."/>
            <person name="Chen X."/>
            <person name="Walker B."/>
            <person name="Young S.K."/>
            <person name="Zeng Q."/>
            <person name="Gargeya S."/>
            <person name="Fitzgerald M."/>
            <person name="Haas B."/>
            <person name="Abouelleil A."/>
            <person name="Alvarado L."/>
            <person name="Arachchi H.M."/>
            <person name="Berlin A.M."/>
            <person name="Chapman S.B."/>
            <person name="Goldberg J."/>
            <person name="Griggs A."/>
            <person name="Gujja S."/>
            <person name="Hansen M."/>
            <person name="Howarth C."/>
            <person name="Imamovic A."/>
            <person name="Larimer J."/>
            <person name="McCowan C."/>
            <person name="Montmayeur A."/>
            <person name="Murphy C."/>
            <person name="Neiman D."/>
            <person name="Pearson M."/>
            <person name="Priest M."/>
            <person name="Roberts A."/>
            <person name="Saif S."/>
            <person name="Shea T."/>
            <person name="Sisk P."/>
            <person name="Sykes S."/>
            <person name="Wortman J."/>
            <person name="Nusbaum C."/>
            <person name="Birren B."/>
        </authorList>
    </citation>
    <scope>NUCLEOTIDE SEQUENCE [LARGE SCALE GENOMIC DNA]</scope>
    <source>
        <strain evidence="3">race PST-78</strain>
    </source>
</reference>
<feature type="region of interest" description="Disordered" evidence="1">
    <location>
        <begin position="69"/>
        <end position="90"/>
    </location>
</feature>
<organism evidence="2 3">
    <name type="scientific">Puccinia striiformis f. sp. tritici PST-78</name>
    <dbReference type="NCBI Taxonomy" id="1165861"/>
    <lineage>
        <taxon>Eukaryota</taxon>
        <taxon>Fungi</taxon>
        <taxon>Dikarya</taxon>
        <taxon>Basidiomycota</taxon>
        <taxon>Pucciniomycotina</taxon>
        <taxon>Pucciniomycetes</taxon>
        <taxon>Pucciniales</taxon>
        <taxon>Pucciniaceae</taxon>
        <taxon>Puccinia</taxon>
    </lineage>
</organism>
<accession>A0A0L0W3K7</accession>
<gene>
    <name evidence="2" type="ORF">PSTG_00578</name>
</gene>
<feature type="region of interest" description="Disordered" evidence="1">
    <location>
        <begin position="494"/>
        <end position="517"/>
    </location>
</feature>
<feature type="compositionally biased region" description="Low complexity" evidence="1">
    <location>
        <begin position="771"/>
        <end position="784"/>
    </location>
</feature>
<protein>
    <submittedName>
        <fullName evidence="2">Uncharacterized protein</fullName>
    </submittedName>
</protein>
<keyword evidence="3" id="KW-1185">Reference proteome</keyword>
<feature type="compositionally biased region" description="Polar residues" evidence="1">
    <location>
        <begin position="240"/>
        <end position="253"/>
    </location>
</feature>
<feature type="compositionally biased region" description="Polar residues" evidence="1">
    <location>
        <begin position="180"/>
        <end position="189"/>
    </location>
</feature>
<evidence type="ECO:0000313" key="3">
    <source>
        <dbReference type="Proteomes" id="UP000054564"/>
    </source>
</evidence>
<dbReference type="Proteomes" id="UP000054564">
    <property type="component" value="Unassembled WGS sequence"/>
</dbReference>
<sequence length="812" mass="87923">MLYNQQLPVGPNKGRCNAPDYSTEFGALDSGARQVMLSVGTTQHGLNHSMTYHGEFEASTRIAGQPISGGVSGQHPTVPSSHSCSNYYSKSNTSHAPYNELVPGLSFSPNGALLTAPESRVPQYTHLPPLNPPDLSLPLPPFVNHDPVGFRPGNPPPSVQPAAAPPAKRRRNNKGKPVTDPNQPLATGQQKGGVPPALLDRAKKTRQQKVAPVFVGVSQPQQQVPSVPQKRTRQKKDASVSVSASQPQKQAQSVPRIELNRPAADGRHHPSPAVLPATSVNHLEVAALDNTHVVPFLFEDVQSTPLPADCPKSSTAIPPAPPLEDLAGPVPKKNLKRLRTREEDGLPPLPAPQSYSILLEESIGDLISEAQEGSKGAMSDADRQFFIEFQAEQRKIMAIKAIERGVSVAMVDKYLGQCQAMRKLSTWQMFLKTEAARERFRGRGKGGVAQTHPMGEIGQIYHACGKKLPALGGEVSGDGDVIDGLTATERALDDTQEDGDHSVQNEKRSFPAAGPPAMRRTVSMAGASAKVQDFLDEWVIKANRVAETYKCDMILFTASRYLGANSYQLTTTTNRAYPFLQLADDLDGQNTYGTRFHGWLVGQSLEAIAAQADPENPIRPRPMDVKGQLAQLIAKKTENIWTKWPWTDCEKVLAKRGFELVLHSKIRTDRYLLNRPGKHLLAPQISALHLDLDNKYIDVVRVPRSSSSRSPSITPSDHSRSSSTSLSYKTSLSSSTCFRSGSACQISPRDESEESEWAGISGAASRDVPESVSSSSSSQKSSSSGRPPTPSALGNLESEDFSDDSSRDLPSL</sequence>
<evidence type="ECO:0000256" key="1">
    <source>
        <dbReference type="SAM" id="MobiDB-lite"/>
    </source>
</evidence>
<comment type="caution">
    <text evidence="2">The sequence shown here is derived from an EMBL/GenBank/DDBJ whole genome shotgun (WGS) entry which is preliminary data.</text>
</comment>
<evidence type="ECO:0000313" key="2">
    <source>
        <dbReference type="EMBL" id="KNF06064.1"/>
    </source>
</evidence>
<feature type="compositionally biased region" description="Low complexity" evidence="1">
    <location>
        <begin position="80"/>
        <end position="90"/>
    </location>
</feature>
<name>A0A0L0W3K7_9BASI</name>
<dbReference type="OrthoDB" id="2500693at2759"/>
<dbReference type="EMBL" id="AJIL01000004">
    <property type="protein sequence ID" value="KNF06064.1"/>
    <property type="molecule type" value="Genomic_DNA"/>
</dbReference>
<feature type="region of interest" description="Disordered" evidence="1">
    <location>
        <begin position="309"/>
        <end position="330"/>
    </location>
</feature>
<feature type="region of interest" description="Disordered" evidence="1">
    <location>
        <begin position="213"/>
        <end position="257"/>
    </location>
</feature>
<feature type="compositionally biased region" description="Low complexity" evidence="1">
    <location>
        <begin position="703"/>
        <end position="736"/>
    </location>
</feature>
<feature type="region of interest" description="Disordered" evidence="1">
    <location>
        <begin position="137"/>
        <end position="196"/>
    </location>
</feature>
<feature type="compositionally biased region" description="Low complexity" evidence="1">
    <location>
        <begin position="213"/>
        <end position="229"/>
    </location>
</feature>
<dbReference type="AlphaFoldDB" id="A0A0L0W3K7"/>
<proteinExistence type="predicted"/>
<feature type="compositionally biased region" description="Basic and acidic residues" evidence="1">
    <location>
        <begin position="494"/>
        <end position="509"/>
    </location>
</feature>
<feature type="region of interest" description="Disordered" evidence="1">
    <location>
        <begin position="703"/>
        <end position="812"/>
    </location>
</feature>